<reference evidence="1" key="1">
    <citation type="submission" date="2015-12" db="EMBL/GenBank/DDBJ databases">
        <title>Gene expression during late stages of embryo sac development: a critical building block for successful pollen-pistil interactions.</title>
        <authorList>
            <person name="Liu Y."/>
            <person name="Joly V."/>
            <person name="Sabar M."/>
            <person name="Matton D.P."/>
        </authorList>
    </citation>
    <scope>NUCLEOTIDE SEQUENCE</scope>
</reference>
<proteinExistence type="predicted"/>
<dbReference type="AlphaFoldDB" id="A0A0V0GQP2"/>
<name>A0A0V0GQP2_SOLCH</name>
<organism evidence="1">
    <name type="scientific">Solanum chacoense</name>
    <name type="common">Chaco potato</name>
    <dbReference type="NCBI Taxonomy" id="4108"/>
    <lineage>
        <taxon>Eukaryota</taxon>
        <taxon>Viridiplantae</taxon>
        <taxon>Streptophyta</taxon>
        <taxon>Embryophyta</taxon>
        <taxon>Tracheophyta</taxon>
        <taxon>Spermatophyta</taxon>
        <taxon>Magnoliopsida</taxon>
        <taxon>eudicotyledons</taxon>
        <taxon>Gunneridae</taxon>
        <taxon>Pentapetalae</taxon>
        <taxon>asterids</taxon>
        <taxon>lamiids</taxon>
        <taxon>Solanales</taxon>
        <taxon>Solanaceae</taxon>
        <taxon>Solanoideae</taxon>
        <taxon>Solaneae</taxon>
        <taxon>Solanum</taxon>
    </lineage>
</organism>
<protein>
    <submittedName>
        <fullName evidence="1">Putative ovule protein</fullName>
    </submittedName>
</protein>
<sequence>MISYHPDASLTKIEVCISMPPTFPNRNHTSCEPKTHIYHYIINKYLVSHIVIILGCSSLSSTRQNDSLT</sequence>
<accession>A0A0V0GQP2</accession>
<dbReference type="EMBL" id="GEDG01033975">
    <property type="protein sequence ID" value="JAP09977.1"/>
    <property type="molecule type" value="Transcribed_RNA"/>
</dbReference>
<evidence type="ECO:0000313" key="1">
    <source>
        <dbReference type="EMBL" id="JAP09977.1"/>
    </source>
</evidence>